<feature type="compositionally biased region" description="Polar residues" evidence="1">
    <location>
        <begin position="49"/>
        <end position="66"/>
    </location>
</feature>
<accession>A6HRM7</accession>
<reference evidence="2 3" key="1">
    <citation type="submission" date="2005-09" db="EMBL/GenBank/DDBJ databases">
        <authorList>
            <person name="Mural R.J."/>
            <person name="Li P.W."/>
            <person name="Adams M.D."/>
            <person name="Amanatides P.G."/>
            <person name="Baden-Tillson H."/>
            <person name="Barnstead M."/>
            <person name="Chin S.H."/>
            <person name="Dew I."/>
            <person name="Evans C.A."/>
            <person name="Ferriera S."/>
            <person name="Flanigan M."/>
            <person name="Fosler C."/>
            <person name="Glodek A."/>
            <person name="Gu Z."/>
            <person name="Holt R.A."/>
            <person name="Jennings D."/>
            <person name="Kraft C.L."/>
            <person name="Lu F."/>
            <person name="Nguyen T."/>
            <person name="Nusskern D.R."/>
            <person name="Pfannkoch C.M."/>
            <person name="Sitter C."/>
            <person name="Sutton G.G."/>
            <person name="Venter J.C."/>
            <person name="Wang Z."/>
            <person name="Woodage T."/>
            <person name="Zheng X.H."/>
            <person name="Zhong F."/>
        </authorList>
    </citation>
    <scope>NUCLEOTIDE SEQUENCE [LARGE SCALE GENOMIC DNA]</scope>
    <source>
        <strain>BN</strain>
        <strain evidence="3">Sprague-Dawley</strain>
    </source>
</reference>
<dbReference type="Proteomes" id="UP000234681">
    <property type="component" value="Chromosome 7"/>
</dbReference>
<evidence type="ECO:0000256" key="1">
    <source>
        <dbReference type="SAM" id="MobiDB-lite"/>
    </source>
</evidence>
<organism evidence="2 3">
    <name type="scientific">Rattus norvegicus</name>
    <name type="common">Rat</name>
    <dbReference type="NCBI Taxonomy" id="10116"/>
    <lineage>
        <taxon>Eukaryota</taxon>
        <taxon>Metazoa</taxon>
        <taxon>Chordata</taxon>
        <taxon>Craniata</taxon>
        <taxon>Vertebrata</taxon>
        <taxon>Euteleostomi</taxon>
        <taxon>Mammalia</taxon>
        <taxon>Eutheria</taxon>
        <taxon>Euarchontoglires</taxon>
        <taxon>Glires</taxon>
        <taxon>Rodentia</taxon>
        <taxon>Myomorpha</taxon>
        <taxon>Muroidea</taxon>
        <taxon>Muridae</taxon>
        <taxon>Murinae</taxon>
        <taxon>Rattus</taxon>
    </lineage>
</organism>
<dbReference type="EMBL" id="CH473950">
    <property type="protein sequence ID" value="EDM16195.1"/>
    <property type="molecule type" value="Genomic_DNA"/>
</dbReference>
<evidence type="ECO:0000313" key="3">
    <source>
        <dbReference type="Proteomes" id="UP000234681"/>
    </source>
</evidence>
<dbReference type="AlphaFoldDB" id="A6HRM7"/>
<gene>
    <name evidence="2" type="ORF">rCG_59632</name>
</gene>
<proteinExistence type="predicted"/>
<name>A6HRM7_RAT</name>
<protein>
    <submittedName>
        <fullName evidence="2">RCG59632</fullName>
    </submittedName>
</protein>
<feature type="region of interest" description="Disordered" evidence="1">
    <location>
        <begin position="22"/>
        <end position="66"/>
    </location>
</feature>
<sequence>MLRIQTVLGLWRDEMGISRRRCQRQSDPYTVSAGTEAPWEPNQEPAAPSQESAANTSSQSCPALLK</sequence>
<evidence type="ECO:0000313" key="2">
    <source>
        <dbReference type="EMBL" id="EDM16195.1"/>
    </source>
</evidence>